<gene>
    <name evidence="4" type="ORF">PSTEL_01960</name>
</gene>
<dbReference type="Pfam" id="PF00480">
    <property type="entry name" value="ROK"/>
    <property type="match status" value="1"/>
</dbReference>
<dbReference type="InterPro" id="IPR000600">
    <property type="entry name" value="ROK"/>
</dbReference>
<dbReference type="SUPFAM" id="SSF46785">
    <property type="entry name" value="Winged helix' DNA-binding domain"/>
    <property type="match status" value="1"/>
</dbReference>
<dbReference type="HOGENOM" id="CLU_067512_0_0_9"/>
<proteinExistence type="inferred from homology"/>
<accession>A0A089LS71</accession>
<dbReference type="KEGG" id="pste:PSTEL_01960"/>
<comment type="similarity">
    <text evidence="2">Belongs to the ROK (NagC/XylR) family.</text>
</comment>
<evidence type="ECO:0000313" key="5">
    <source>
        <dbReference type="Proteomes" id="UP000029507"/>
    </source>
</evidence>
<dbReference type="InterPro" id="IPR036388">
    <property type="entry name" value="WH-like_DNA-bd_sf"/>
</dbReference>
<dbReference type="PANTHER" id="PTHR18964:SF149">
    <property type="entry name" value="BIFUNCTIONAL UDP-N-ACETYLGLUCOSAMINE 2-EPIMERASE_N-ACETYLMANNOSAMINE KINASE"/>
    <property type="match status" value="1"/>
</dbReference>
<keyword evidence="5" id="KW-1185">Reference proteome</keyword>
<dbReference type="InterPro" id="IPR043129">
    <property type="entry name" value="ATPase_NBD"/>
</dbReference>
<dbReference type="CDD" id="cd23763">
    <property type="entry name" value="ASKHA_ATPase_ROK"/>
    <property type="match status" value="1"/>
</dbReference>
<evidence type="ECO:0000256" key="2">
    <source>
        <dbReference type="ARBA" id="ARBA00006479"/>
    </source>
</evidence>
<dbReference type="EMBL" id="CP009286">
    <property type="protein sequence ID" value="AIQ62073.1"/>
    <property type="molecule type" value="Genomic_DNA"/>
</dbReference>
<dbReference type="SUPFAM" id="SSF53067">
    <property type="entry name" value="Actin-like ATPase domain"/>
    <property type="match status" value="1"/>
</dbReference>
<evidence type="ECO:0000256" key="3">
    <source>
        <dbReference type="ARBA" id="ARBA00022629"/>
    </source>
</evidence>
<dbReference type="Gene3D" id="1.10.10.10">
    <property type="entry name" value="Winged helix-like DNA-binding domain superfamily/Winged helix DNA-binding domain"/>
    <property type="match status" value="1"/>
</dbReference>
<keyword evidence="3" id="KW-0119">Carbohydrate metabolism</keyword>
<dbReference type="STRING" id="169760.PSTEL_01960"/>
<dbReference type="InterPro" id="IPR036390">
    <property type="entry name" value="WH_DNA-bd_sf"/>
</dbReference>
<keyword evidence="3" id="KW-0859">Xylose metabolism</keyword>
<dbReference type="Proteomes" id="UP000029507">
    <property type="component" value="Chromosome"/>
</dbReference>
<dbReference type="Gene3D" id="3.30.420.40">
    <property type="match status" value="2"/>
</dbReference>
<comment type="function">
    <text evidence="1">Transcriptional repressor of xylose-utilizing enzymes.</text>
</comment>
<sequence length="344" mass="37590">MHEGTNRPKAVQTMIVRKIRTALLKAGSSTKAELSRQLGISFPTVGKFLSLMEKEGEIFQAGLDESSGGRRALRYAYNPEHMLGLALFLERTETGYMVVNSLGEVKDRGNTPGVLNAGIESLDLQIQSFLDRYPRIGVISIGIPGAVDGTGKIIHIPDYPQFHYFDLKQYCESRYSIPAVVENDMNAAVLGYHKSREHQPHQSLVYLYFGQNGPGAGIMINGDVVRGKSFFTGEISFVPQNNGLNFGQSMKEQVTRADGGSGSLDPVSRLVASFAAILNPHAVIFCKDEVSGAMLQEIASGSSAYIPPEHLPLLTVSDWKEDYLYGLQSLGLDLMIRQPGGFAE</sequence>
<dbReference type="GO" id="GO:0042732">
    <property type="term" value="P:D-xylose metabolic process"/>
    <property type="evidence" value="ECO:0007669"/>
    <property type="project" value="UniProtKB-KW"/>
</dbReference>
<evidence type="ECO:0000256" key="1">
    <source>
        <dbReference type="ARBA" id="ARBA00002486"/>
    </source>
</evidence>
<organism evidence="4 5">
    <name type="scientific">Paenibacillus stellifer</name>
    <dbReference type="NCBI Taxonomy" id="169760"/>
    <lineage>
        <taxon>Bacteria</taxon>
        <taxon>Bacillati</taxon>
        <taxon>Bacillota</taxon>
        <taxon>Bacilli</taxon>
        <taxon>Bacillales</taxon>
        <taxon>Paenibacillaceae</taxon>
        <taxon>Paenibacillus</taxon>
    </lineage>
</organism>
<evidence type="ECO:0000313" key="4">
    <source>
        <dbReference type="EMBL" id="AIQ62073.1"/>
    </source>
</evidence>
<protein>
    <submittedName>
        <fullName evidence="4">ROK family transcriptional regulator</fullName>
    </submittedName>
</protein>
<dbReference type="RefSeq" id="WP_038693132.1">
    <property type="nucleotide sequence ID" value="NZ_CP009286.1"/>
</dbReference>
<dbReference type="AlphaFoldDB" id="A0A089LS71"/>
<dbReference type="PANTHER" id="PTHR18964">
    <property type="entry name" value="ROK (REPRESSOR, ORF, KINASE) FAMILY"/>
    <property type="match status" value="1"/>
</dbReference>
<dbReference type="OrthoDB" id="6501901at2"/>
<reference evidence="4 5" key="1">
    <citation type="submission" date="2014-08" db="EMBL/GenBank/DDBJ databases">
        <title>Comparative genomics of the Paenibacillus odorifer group.</title>
        <authorList>
            <person name="den Bakker H.C."/>
            <person name="Tsai Y.-C."/>
            <person name="Martin N."/>
            <person name="Korlach J."/>
            <person name="Wiedmann M."/>
        </authorList>
    </citation>
    <scope>NUCLEOTIDE SEQUENCE [LARGE SCALE GENOMIC DNA]</scope>
    <source>
        <strain evidence="4 5">DSM 14472</strain>
    </source>
</reference>
<name>A0A089LS71_9BACL</name>